<evidence type="ECO:0000256" key="3">
    <source>
        <dbReference type="RuleBase" id="RU003616"/>
    </source>
</evidence>
<keyword evidence="6" id="KW-1185">Reference proteome</keyword>
<name>A0A1C3D0C4_9GAMM</name>
<dbReference type="AlphaFoldDB" id="A0A1C3D0C4"/>
<dbReference type="EMBL" id="MBDL01000001">
    <property type="protein sequence ID" value="ODA14267.1"/>
    <property type="molecule type" value="Genomic_DNA"/>
</dbReference>
<keyword evidence="1" id="KW-0346">Stress response</keyword>
<comment type="similarity">
    <text evidence="2 3">Belongs to the small heat shock protein (HSP20) family.</text>
</comment>
<protein>
    <submittedName>
        <fullName evidence="5">Heat-shock protein</fullName>
    </submittedName>
</protein>
<dbReference type="Proteomes" id="UP000186553">
    <property type="component" value="Unassembled WGS sequence"/>
</dbReference>
<dbReference type="Pfam" id="PF00011">
    <property type="entry name" value="HSP20"/>
    <property type="match status" value="1"/>
</dbReference>
<dbReference type="Gene3D" id="2.60.40.790">
    <property type="match status" value="1"/>
</dbReference>
<gene>
    <name evidence="5" type="ORF">BBP83_00155</name>
</gene>
<dbReference type="InterPro" id="IPR002068">
    <property type="entry name" value="A-crystallin/Hsp20_dom"/>
</dbReference>
<dbReference type="RefSeq" id="WP_068885407.1">
    <property type="nucleotide sequence ID" value="NZ_CBCRUU010000003.1"/>
</dbReference>
<evidence type="ECO:0000256" key="1">
    <source>
        <dbReference type="ARBA" id="ARBA00023016"/>
    </source>
</evidence>
<dbReference type="CDD" id="cd06470">
    <property type="entry name" value="ACD_IbpA-B_like"/>
    <property type="match status" value="1"/>
</dbReference>
<proteinExistence type="inferred from homology"/>
<evidence type="ECO:0000313" key="6">
    <source>
        <dbReference type="Proteomes" id="UP000186553"/>
    </source>
</evidence>
<feature type="domain" description="SHSP" evidence="4">
    <location>
        <begin position="28"/>
        <end position="141"/>
    </location>
</feature>
<dbReference type="InterPro" id="IPR008978">
    <property type="entry name" value="HSP20-like_chaperone"/>
</dbReference>
<evidence type="ECO:0000259" key="4">
    <source>
        <dbReference type="PROSITE" id="PS01031"/>
    </source>
</evidence>
<organism evidence="5 6">
    <name type="scientific">Acinetobacter celticus</name>
    <dbReference type="NCBI Taxonomy" id="1891224"/>
    <lineage>
        <taxon>Bacteria</taxon>
        <taxon>Pseudomonadati</taxon>
        <taxon>Pseudomonadota</taxon>
        <taxon>Gammaproteobacteria</taxon>
        <taxon>Moraxellales</taxon>
        <taxon>Moraxellaceae</taxon>
        <taxon>Acinetobacter</taxon>
    </lineage>
</organism>
<evidence type="ECO:0000256" key="2">
    <source>
        <dbReference type="PROSITE-ProRule" id="PRU00285"/>
    </source>
</evidence>
<dbReference type="OrthoDB" id="6871152at2"/>
<dbReference type="PROSITE" id="PS01031">
    <property type="entry name" value="SHSP"/>
    <property type="match status" value="1"/>
</dbReference>
<sequence>MSNLSLMPLFRRSIGFDRLNDLFDHAMLSETPHYPAYNIEKIGEDHYRIVVAATGFNHDELSIDLENQVLRISGKHADQGEDKYAEFLHQGITRRSFQLSLRLDEHIEVQDAHYENGLLTIQLQRIIPEEKAPRQIPIQQKVLANKNTSE</sequence>
<reference evidence="5 6" key="1">
    <citation type="submission" date="2016-07" db="EMBL/GenBank/DDBJ databases">
        <title>Acinetobacter sp. ANC 4603.</title>
        <authorList>
            <person name="Radolfova-Krizova L."/>
            <person name="Nemec A."/>
        </authorList>
    </citation>
    <scope>NUCLEOTIDE SEQUENCE [LARGE SCALE GENOMIC DNA]</scope>
    <source>
        <strain evidence="5 6">ANC 4603</strain>
    </source>
</reference>
<dbReference type="STRING" id="1891224.BBP83_00155"/>
<comment type="caution">
    <text evidence="5">The sequence shown here is derived from an EMBL/GenBank/DDBJ whole genome shotgun (WGS) entry which is preliminary data.</text>
</comment>
<dbReference type="PANTHER" id="PTHR47062:SF1">
    <property type="entry name" value="SMALL HEAT SHOCK PROTEIN IBPA"/>
    <property type="match status" value="1"/>
</dbReference>
<accession>A0A1C3D0C4</accession>
<dbReference type="PANTHER" id="PTHR47062">
    <property type="match status" value="1"/>
</dbReference>
<dbReference type="SUPFAM" id="SSF49764">
    <property type="entry name" value="HSP20-like chaperones"/>
    <property type="match status" value="1"/>
</dbReference>
<dbReference type="InterPro" id="IPR037913">
    <property type="entry name" value="ACD_IbpA/B"/>
</dbReference>
<evidence type="ECO:0000313" key="5">
    <source>
        <dbReference type="EMBL" id="ODA14267.1"/>
    </source>
</evidence>